<evidence type="ECO:0000256" key="4">
    <source>
        <dbReference type="ARBA" id="ARBA00023136"/>
    </source>
</evidence>
<evidence type="ECO:0000256" key="5">
    <source>
        <dbReference type="RuleBase" id="RU363041"/>
    </source>
</evidence>
<proteinExistence type="inferred from homology"/>
<protein>
    <recommendedName>
        <fullName evidence="5">Probable membrane transporter protein</fullName>
    </recommendedName>
</protein>
<feature type="transmembrane region" description="Helical" evidence="5">
    <location>
        <begin position="69"/>
        <end position="88"/>
    </location>
</feature>
<dbReference type="InterPro" id="IPR051598">
    <property type="entry name" value="TSUP/Inactive_protease-like"/>
</dbReference>
<keyword evidence="5" id="KW-1003">Cell membrane</keyword>
<evidence type="ECO:0000256" key="2">
    <source>
        <dbReference type="ARBA" id="ARBA00022692"/>
    </source>
</evidence>
<dbReference type="PANTHER" id="PTHR43701:SF2">
    <property type="entry name" value="MEMBRANE TRANSPORTER PROTEIN YJNA-RELATED"/>
    <property type="match status" value="1"/>
</dbReference>
<dbReference type="PANTHER" id="PTHR43701">
    <property type="entry name" value="MEMBRANE TRANSPORTER PROTEIN MJ0441-RELATED"/>
    <property type="match status" value="1"/>
</dbReference>
<evidence type="ECO:0000313" key="6">
    <source>
        <dbReference type="EMBL" id="AVX44465.1"/>
    </source>
</evidence>
<feature type="transmembrane region" description="Helical" evidence="5">
    <location>
        <begin position="156"/>
        <end position="189"/>
    </location>
</feature>
<keyword evidence="3 5" id="KW-1133">Transmembrane helix</keyword>
<dbReference type="Pfam" id="PF01925">
    <property type="entry name" value="TauE"/>
    <property type="match status" value="1"/>
</dbReference>
<comment type="similarity">
    <text evidence="5">Belongs to the 4-toluene sulfonate uptake permease (TSUP) (TC 2.A.102) family.</text>
</comment>
<evidence type="ECO:0000256" key="1">
    <source>
        <dbReference type="ARBA" id="ARBA00004141"/>
    </source>
</evidence>
<organism evidence="6 7">
    <name type="scientific">Campylobacter concisus</name>
    <dbReference type="NCBI Taxonomy" id="199"/>
    <lineage>
        <taxon>Bacteria</taxon>
        <taxon>Pseudomonadati</taxon>
        <taxon>Campylobacterota</taxon>
        <taxon>Epsilonproteobacteria</taxon>
        <taxon>Campylobacterales</taxon>
        <taxon>Campylobacteraceae</taxon>
        <taxon>Campylobacter</taxon>
    </lineage>
</organism>
<feature type="transmembrane region" description="Helical" evidence="5">
    <location>
        <begin position="221"/>
        <end position="240"/>
    </location>
</feature>
<keyword evidence="2 5" id="KW-0812">Transmembrane</keyword>
<gene>
    <name evidence="6" type="ORF">CCS77_1404</name>
</gene>
<evidence type="ECO:0000256" key="3">
    <source>
        <dbReference type="ARBA" id="ARBA00022989"/>
    </source>
</evidence>
<comment type="subcellular location">
    <subcellularLocation>
        <location evidence="5">Cell membrane</location>
        <topology evidence="5">Multi-pass membrane protein</topology>
    </subcellularLocation>
    <subcellularLocation>
        <location evidence="1">Membrane</location>
        <topology evidence="1">Multi-pass membrane protein</topology>
    </subcellularLocation>
</comment>
<accession>A0A2R4P1A1</accession>
<dbReference type="EMBL" id="CP021642">
    <property type="protein sequence ID" value="AVX44465.1"/>
    <property type="molecule type" value="Genomic_DNA"/>
</dbReference>
<feature type="transmembrane region" description="Helical" evidence="5">
    <location>
        <begin position="100"/>
        <end position="118"/>
    </location>
</feature>
<feature type="transmembrane region" description="Helical" evidence="5">
    <location>
        <begin position="196"/>
        <end position="215"/>
    </location>
</feature>
<sequence length="274" mass="29548">MAKFLNLPLFTIFLRAPWLKFAPVEGEKMLFVELFIIGIGVGYIAGFFGIGGGTVVVPIMVAFGYDVKTAIGISVMQMIFSATFGSYLNYKAGLLKLNRGVFLGLGGLVGASFSGIIVSHAPALLLESMLLATFVFSLVKLYFSPNSDGSNANNSLFLLFLVGVFVGVFAISIGIGGGVFIAPILVGFLRYELKKAVSMGVFFVMFAAIAGFISLSLNGHISYAEGTFLGLGSLIGAYFGTKKTQHTDKKTLKKWFLVFYIAMICLILKDMFFE</sequence>
<dbReference type="InterPro" id="IPR002781">
    <property type="entry name" value="TM_pro_TauE-like"/>
</dbReference>
<dbReference type="Proteomes" id="UP000241854">
    <property type="component" value="Chromosome"/>
</dbReference>
<reference evidence="6 7" key="1">
    <citation type="journal article" date="2018" name="Emerg. Microbes Infect.">
        <title>Genomic analysis of oral Campylobacter concisus strains identified a potential bacterial molecular marker associated with active Crohn's disease.</title>
        <authorList>
            <person name="Liu F."/>
            <person name="Ma R."/>
            <person name="Tay C.Y.A."/>
            <person name="Octavia S."/>
            <person name="Lan R."/>
            <person name="Chung H.K.L."/>
            <person name="Riordan S.M."/>
            <person name="Grimm M.C."/>
            <person name="Leong R.W."/>
            <person name="Tanaka M.M."/>
            <person name="Connor S."/>
            <person name="Zhang L."/>
        </authorList>
    </citation>
    <scope>NUCLEOTIDE SEQUENCE [LARGE SCALE GENOMIC DNA]</scope>
    <source>
        <strain evidence="6 7">P2CDO4</strain>
    </source>
</reference>
<keyword evidence="4 5" id="KW-0472">Membrane</keyword>
<feature type="transmembrane region" description="Helical" evidence="5">
    <location>
        <begin position="31"/>
        <end position="57"/>
    </location>
</feature>
<dbReference type="GO" id="GO:0005886">
    <property type="term" value="C:plasma membrane"/>
    <property type="evidence" value="ECO:0007669"/>
    <property type="project" value="UniProtKB-SubCell"/>
</dbReference>
<evidence type="ECO:0000313" key="7">
    <source>
        <dbReference type="Proteomes" id="UP000241854"/>
    </source>
</evidence>
<name>A0A2R4P1A1_9BACT</name>
<dbReference type="AlphaFoldDB" id="A0A2R4P1A1"/>
<feature type="transmembrane region" description="Helical" evidence="5">
    <location>
        <begin position="252"/>
        <end position="272"/>
    </location>
</feature>